<keyword evidence="2" id="KW-0812">Transmembrane</keyword>
<dbReference type="NCBIfam" id="TIGR01167">
    <property type="entry name" value="LPXTG_anchor"/>
    <property type="match status" value="1"/>
</dbReference>
<feature type="compositionally biased region" description="Basic and acidic residues" evidence="1">
    <location>
        <begin position="431"/>
        <end position="497"/>
    </location>
</feature>
<reference evidence="4" key="1">
    <citation type="journal article" date="2021" name="PeerJ">
        <title>Extensive microbial diversity within the chicken gut microbiome revealed by metagenomics and culture.</title>
        <authorList>
            <person name="Gilroy R."/>
            <person name="Ravi A."/>
            <person name="Getino M."/>
            <person name="Pursley I."/>
            <person name="Horton D.L."/>
            <person name="Alikhan N.F."/>
            <person name="Baker D."/>
            <person name="Gharbi K."/>
            <person name="Hall N."/>
            <person name="Watson M."/>
            <person name="Adriaenssens E.M."/>
            <person name="Foster-Nyarko E."/>
            <person name="Jarju S."/>
            <person name="Secka A."/>
            <person name="Antonio M."/>
            <person name="Oren A."/>
            <person name="Chaudhuri R.R."/>
            <person name="La Ragione R."/>
            <person name="Hildebrand F."/>
            <person name="Pallen M.J."/>
        </authorList>
    </citation>
    <scope>NUCLEOTIDE SEQUENCE</scope>
    <source>
        <strain evidence="4">4376</strain>
    </source>
</reference>
<gene>
    <name evidence="4" type="ORF">H9867_00450</name>
</gene>
<feature type="region of interest" description="Disordered" evidence="1">
    <location>
        <begin position="428"/>
        <end position="519"/>
    </location>
</feature>
<dbReference type="EMBL" id="DXFZ01000006">
    <property type="protein sequence ID" value="HIW94950.1"/>
    <property type="molecule type" value="Genomic_DNA"/>
</dbReference>
<organism evidence="4 5">
    <name type="scientific">Candidatus Corynebacterium gallistercoris</name>
    <dbReference type="NCBI Taxonomy" id="2838530"/>
    <lineage>
        <taxon>Bacteria</taxon>
        <taxon>Bacillati</taxon>
        <taxon>Actinomycetota</taxon>
        <taxon>Actinomycetes</taxon>
        <taxon>Mycobacteriales</taxon>
        <taxon>Corynebacteriaceae</taxon>
        <taxon>Corynebacterium</taxon>
    </lineage>
</organism>
<evidence type="ECO:0000313" key="4">
    <source>
        <dbReference type="EMBL" id="HIW94950.1"/>
    </source>
</evidence>
<keyword evidence="2" id="KW-0472">Membrane</keyword>
<proteinExistence type="predicted"/>
<keyword evidence="2" id="KW-1133">Transmembrane helix</keyword>
<dbReference type="Proteomes" id="UP000824189">
    <property type="component" value="Unassembled WGS sequence"/>
</dbReference>
<name>A0A9D1UQF3_9CORY</name>
<evidence type="ECO:0000256" key="2">
    <source>
        <dbReference type="SAM" id="Phobius"/>
    </source>
</evidence>
<feature type="chain" id="PRO_5038649168" evidence="3">
    <location>
        <begin position="30"/>
        <end position="557"/>
    </location>
</feature>
<dbReference type="AlphaFoldDB" id="A0A9D1UQF3"/>
<feature type="transmembrane region" description="Helical" evidence="2">
    <location>
        <begin position="528"/>
        <end position="551"/>
    </location>
</feature>
<accession>A0A9D1UQF3</accession>
<feature type="signal peptide" evidence="3">
    <location>
        <begin position="1"/>
        <end position="29"/>
    </location>
</feature>
<evidence type="ECO:0000256" key="1">
    <source>
        <dbReference type="SAM" id="MobiDB-lite"/>
    </source>
</evidence>
<sequence>MYNLTQGRCRRLPAVIFACALAFPPVVDALPAATAQPETAHSGNHVPNSTSPMTEGVGTRIVNSKDEWTANLYFFGVPAQHQLGEDFEYSFEIAQTTDADNPNIDNAVARGVFALATTSGVSISDVSTQCYDPAEDDENADGEAIPGNVVGCSIGEAQPGIDLMADGASYVGERLVPYVVPNYGSITVKVRGTYTEEGHQGVLVSAADYEDLDSAELLTHSLNNQALTQRTFVSEDGTATNPDIEVQRETKATVQVSQDKKTINSGSTRTYIIRLENSGNESISSGLLAGNYLFGTEDHRLVEGGSVAVTPSCTTPTLDDMQVKAVCPAWADGEEVTVDLDRGHDHGHDHIVGAAGLPRFGNVFDGPVELPAHSVLELALEVRPKLPHGLNKATDSFVAILSSPWEAGLAFTGDSVLEASQSGEVLNLAGSDHDHEGLDDGHDHGGKGDDHDHGGNGGGHDHGGNGGGHDHGGKDGGHGHDGHGRDDHGGKDDDHGVHSPASNGRGHDHDHGHAHFGTKGKKLADTGVSGATGVVIAGLLLLTAGVGVVSYRKRRNV</sequence>
<keyword evidence="3" id="KW-0732">Signal</keyword>
<evidence type="ECO:0000256" key="3">
    <source>
        <dbReference type="SAM" id="SignalP"/>
    </source>
</evidence>
<evidence type="ECO:0000313" key="5">
    <source>
        <dbReference type="Proteomes" id="UP000824189"/>
    </source>
</evidence>
<reference evidence="4" key="2">
    <citation type="submission" date="2021-04" db="EMBL/GenBank/DDBJ databases">
        <authorList>
            <person name="Gilroy R."/>
        </authorList>
    </citation>
    <scope>NUCLEOTIDE SEQUENCE</scope>
    <source>
        <strain evidence="4">4376</strain>
    </source>
</reference>
<protein>
    <submittedName>
        <fullName evidence="4">LPXTG cell wall anchor domain-containing protein</fullName>
    </submittedName>
</protein>
<comment type="caution">
    <text evidence="4">The sequence shown here is derived from an EMBL/GenBank/DDBJ whole genome shotgun (WGS) entry which is preliminary data.</text>
</comment>